<reference evidence="1 2" key="1">
    <citation type="journal article" date="2017" name="BMC Genomics">
        <title>Comparative genomic and phylogenomic analyses of the Bifidobacteriaceae family.</title>
        <authorList>
            <person name="Lugli G.A."/>
            <person name="Milani C."/>
            <person name="Turroni F."/>
            <person name="Duranti S."/>
            <person name="Mancabelli L."/>
            <person name="Mangifesta M."/>
            <person name="Ferrario C."/>
            <person name="Modesto M."/>
            <person name="Mattarelli P."/>
            <person name="Jiri K."/>
            <person name="van Sinderen D."/>
            <person name="Ventura M."/>
        </authorList>
    </citation>
    <scope>NUCLEOTIDE SEQUENCE [LARGE SCALE GENOMIC DNA]</scope>
    <source>
        <strain evidence="1 2">LMG 28769</strain>
    </source>
</reference>
<evidence type="ECO:0000313" key="1">
    <source>
        <dbReference type="EMBL" id="OZG65778.1"/>
    </source>
</evidence>
<accession>A0A261G307</accession>
<dbReference type="Proteomes" id="UP000216451">
    <property type="component" value="Unassembled WGS sequence"/>
</dbReference>
<evidence type="ECO:0000313" key="2">
    <source>
        <dbReference type="Proteomes" id="UP000216451"/>
    </source>
</evidence>
<dbReference type="OrthoDB" id="3237719at2"/>
<dbReference type="GeneID" id="98296180"/>
<comment type="caution">
    <text evidence="1">The sequence shown here is derived from an EMBL/GenBank/DDBJ whole genome shotgun (WGS) entry which is preliminary data.</text>
</comment>
<sequence length="93" mass="10443">MHEENDLAVHPRVRERHPEIKEEDVLAAWRSALLSAPRMNGTGSWITVGVDGRGRLLEMVSVRNGEGKWLVYHAMTPPSRKTMNVLKSAGRKA</sequence>
<dbReference type="EMBL" id="MWXA01000007">
    <property type="protein sequence ID" value="OZG65778.1"/>
    <property type="molecule type" value="Genomic_DNA"/>
</dbReference>
<dbReference type="RefSeq" id="WP_094694419.1">
    <property type="nucleotide sequence ID" value="NZ_CALENZ010000042.1"/>
</dbReference>
<dbReference type="AlphaFoldDB" id="A0A261G307"/>
<protein>
    <recommendedName>
        <fullName evidence="3">Toxin</fullName>
    </recommendedName>
</protein>
<name>A0A261G307_9BIFI</name>
<gene>
    <name evidence="1" type="ORF">BAQU_1516</name>
</gene>
<organism evidence="1 2">
    <name type="scientific">Bifidobacterium aquikefiri</name>
    <dbReference type="NCBI Taxonomy" id="1653207"/>
    <lineage>
        <taxon>Bacteria</taxon>
        <taxon>Bacillati</taxon>
        <taxon>Actinomycetota</taxon>
        <taxon>Actinomycetes</taxon>
        <taxon>Bifidobacteriales</taxon>
        <taxon>Bifidobacteriaceae</taxon>
        <taxon>Bifidobacterium</taxon>
    </lineage>
</organism>
<proteinExistence type="predicted"/>
<evidence type="ECO:0008006" key="3">
    <source>
        <dbReference type="Google" id="ProtNLM"/>
    </source>
</evidence>
<keyword evidence="2" id="KW-1185">Reference proteome</keyword>